<dbReference type="GO" id="GO:0046872">
    <property type="term" value="F:metal ion binding"/>
    <property type="evidence" value="ECO:0007669"/>
    <property type="project" value="UniProtKB-KW"/>
</dbReference>
<gene>
    <name evidence="8" type="ORF">DPF_1322</name>
</gene>
<dbReference type="InterPro" id="IPR006179">
    <property type="entry name" value="5_nucleotidase/apyrase"/>
</dbReference>
<dbReference type="STRING" id="1592317.DPF_1322"/>
<proteinExistence type="inferred from homology"/>
<evidence type="ECO:0000313" key="8">
    <source>
        <dbReference type="EMBL" id="GAU08608.1"/>
    </source>
</evidence>
<evidence type="ECO:0000256" key="4">
    <source>
        <dbReference type="ARBA" id="ARBA00022801"/>
    </source>
</evidence>
<dbReference type="SUPFAM" id="SSF56300">
    <property type="entry name" value="Metallo-dependent phosphatases"/>
    <property type="match status" value="1"/>
</dbReference>
<evidence type="ECO:0000256" key="3">
    <source>
        <dbReference type="ARBA" id="ARBA00022741"/>
    </source>
</evidence>
<dbReference type="Proteomes" id="UP000095200">
    <property type="component" value="Unassembled WGS sequence"/>
</dbReference>
<dbReference type="AlphaFoldDB" id="A0A194AH03"/>
<evidence type="ECO:0000259" key="6">
    <source>
        <dbReference type="Pfam" id="PF00149"/>
    </source>
</evidence>
<evidence type="ECO:0000259" key="7">
    <source>
        <dbReference type="Pfam" id="PF02872"/>
    </source>
</evidence>
<feature type="domain" description="Calcineurin-like phosphoesterase" evidence="6">
    <location>
        <begin position="56"/>
        <end position="271"/>
    </location>
</feature>
<keyword evidence="2" id="KW-0732">Signal</keyword>
<dbReference type="InterPro" id="IPR008334">
    <property type="entry name" value="5'-Nucleotdase_C"/>
</dbReference>
<dbReference type="SUPFAM" id="SSF55816">
    <property type="entry name" value="5'-nucleotidase (syn. UDP-sugar hydrolase), C-terminal domain"/>
    <property type="match status" value="1"/>
</dbReference>
<dbReference type="CDD" id="cd07409">
    <property type="entry name" value="MPP_CD73_N"/>
    <property type="match status" value="1"/>
</dbReference>
<dbReference type="GO" id="GO:0000166">
    <property type="term" value="F:nucleotide binding"/>
    <property type="evidence" value="ECO:0007669"/>
    <property type="project" value="UniProtKB-KW"/>
</dbReference>
<evidence type="ECO:0000313" key="9">
    <source>
        <dbReference type="Proteomes" id="UP000095200"/>
    </source>
</evidence>
<dbReference type="GO" id="GO:0008768">
    <property type="term" value="F:UDP-sugar diphosphatase activity"/>
    <property type="evidence" value="ECO:0007669"/>
    <property type="project" value="TreeGrafter"/>
</dbReference>
<dbReference type="InterPro" id="IPR036907">
    <property type="entry name" value="5'-Nucleotdase_C_sf"/>
</dbReference>
<dbReference type="FunFam" id="3.60.21.10:FF:000020">
    <property type="entry name" value="NT5E isoform 4"/>
    <property type="match status" value="1"/>
</dbReference>
<dbReference type="Pfam" id="PF00149">
    <property type="entry name" value="Metallophos"/>
    <property type="match status" value="1"/>
</dbReference>
<accession>A0A194AH03</accession>
<evidence type="ECO:0000256" key="2">
    <source>
        <dbReference type="ARBA" id="ARBA00022729"/>
    </source>
</evidence>
<keyword evidence="4 5" id="KW-0378">Hydrolase</keyword>
<organism evidence="8 9">
    <name type="scientific">Desulfoplanes formicivorans</name>
    <dbReference type="NCBI Taxonomy" id="1592317"/>
    <lineage>
        <taxon>Bacteria</taxon>
        <taxon>Pseudomonadati</taxon>
        <taxon>Thermodesulfobacteriota</taxon>
        <taxon>Desulfovibrionia</taxon>
        <taxon>Desulfovibrionales</taxon>
        <taxon>Desulfoplanaceae</taxon>
        <taxon>Desulfoplanes</taxon>
    </lineage>
</organism>
<dbReference type="InterPro" id="IPR004843">
    <property type="entry name" value="Calcineurin-like_PHP"/>
</dbReference>
<dbReference type="Gene3D" id="3.60.21.10">
    <property type="match status" value="1"/>
</dbReference>
<name>A0A194AH03_9BACT</name>
<dbReference type="PANTHER" id="PTHR11575:SF24">
    <property type="entry name" value="5'-NUCLEOTIDASE"/>
    <property type="match status" value="1"/>
</dbReference>
<comment type="similarity">
    <text evidence="5">Belongs to the 5'-nucleotidase family.</text>
</comment>
<dbReference type="GO" id="GO:0008253">
    <property type="term" value="F:5'-nucleotidase activity"/>
    <property type="evidence" value="ECO:0007669"/>
    <property type="project" value="TreeGrafter"/>
</dbReference>
<dbReference type="GO" id="GO:0030288">
    <property type="term" value="C:outer membrane-bounded periplasmic space"/>
    <property type="evidence" value="ECO:0007669"/>
    <property type="project" value="TreeGrafter"/>
</dbReference>
<dbReference type="Gene3D" id="3.90.780.10">
    <property type="entry name" value="5'-Nucleotidase, C-terminal domain"/>
    <property type="match status" value="1"/>
</dbReference>
<dbReference type="InterPro" id="IPR029052">
    <property type="entry name" value="Metallo-depent_PP-like"/>
</dbReference>
<evidence type="ECO:0000256" key="5">
    <source>
        <dbReference type="RuleBase" id="RU362119"/>
    </source>
</evidence>
<keyword evidence="3 5" id="KW-0547">Nucleotide-binding</keyword>
<dbReference type="PANTHER" id="PTHR11575">
    <property type="entry name" value="5'-NUCLEOTIDASE-RELATED"/>
    <property type="match status" value="1"/>
</dbReference>
<keyword evidence="9" id="KW-1185">Reference proteome</keyword>
<dbReference type="Pfam" id="PF02872">
    <property type="entry name" value="5_nucleotid_C"/>
    <property type="match status" value="1"/>
</dbReference>
<sequence length="609" mass="65617">MIMLVRRLSLLVVCLVSVFFLGCQLSSSSLENASPTLTSSFSGGEASLPGSRFPLTIMHLNDTHSHLTSLEDQSILLDGVKTSVDMGGLARIRTRVEQIRSQHAHTLLLHAGDAVQGTLFFTRYQGDADVAALNLLGVDAMAVGNHEFDKGPQLLARWADKADFPLLGANVDVSGEPRLQGKIRPYVIKTLGGHQVGIIGLTTPETAFVSSPGETVQFDDVAATARNMITELKGQGVNKIIALTHLGYEQDMALARGVDGIDLIVGGHSHSLLGENRDLGMTVDGPYPTRVTSPDGSPVYIVQAWAKARELGTLGVKFNGEGVIEAWEADPVIVLGDRFKRKDGSGKKIMMTGKAHKMILDAINDTAGMAVVEPDQTMAALIAPYAEGVKEMATEVVARVAEDLDHVRVPGFDRYGKRDDCPNGSLVAPLVADSLLWKANAHGLRADLALQNAGGVRTSLHEGGLTVGHVYTLLPFGNTLVVLELSGREVHLAIEQGVDAALHGNAGAFPYPSHARFLLHPGASKGSRVTDMEIRDADGVWQPLDADRIYRVAVNSYMARGGDRYHVLEQSVKKRYDTGFVDAQTFLEYAAHRNILHRPEQTGIRVVSE</sequence>
<dbReference type="PRINTS" id="PR01607">
    <property type="entry name" value="APYRASEFAMLY"/>
</dbReference>
<keyword evidence="1" id="KW-0479">Metal-binding</keyword>
<feature type="domain" description="5'-Nucleotidase C-terminal" evidence="7">
    <location>
        <begin position="419"/>
        <end position="569"/>
    </location>
</feature>
<comment type="caution">
    <text evidence="8">The sequence shown here is derived from an EMBL/GenBank/DDBJ whole genome shotgun (WGS) entry which is preliminary data.</text>
</comment>
<dbReference type="GO" id="GO:0009166">
    <property type="term" value="P:nucleotide catabolic process"/>
    <property type="evidence" value="ECO:0007669"/>
    <property type="project" value="InterPro"/>
</dbReference>
<dbReference type="EMBL" id="BDFE01000015">
    <property type="protein sequence ID" value="GAU08608.1"/>
    <property type="molecule type" value="Genomic_DNA"/>
</dbReference>
<evidence type="ECO:0000256" key="1">
    <source>
        <dbReference type="ARBA" id="ARBA00022723"/>
    </source>
</evidence>
<dbReference type="PROSITE" id="PS51257">
    <property type="entry name" value="PROKAR_LIPOPROTEIN"/>
    <property type="match status" value="1"/>
</dbReference>
<protein>
    <submittedName>
        <fullName evidence="8">5'-nucleotidase domain-containing protein</fullName>
    </submittedName>
</protein>
<reference evidence="9" key="1">
    <citation type="submission" date="2016-06" db="EMBL/GenBank/DDBJ databases">
        <title>Draft genome sequence of Desulfoplanes formicivorans strain Pf12B.</title>
        <authorList>
            <person name="Watanabe M."/>
            <person name="Kojima H."/>
            <person name="Fukui M."/>
        </authorList>
    </citation>
    <scope>NUCLEOTIDE SEQUENCE [LARGE SCALE GENOMIC DNA]</scope>
    <source>
        <strain evidence="9">Pf12B</strain>
    </source>
</reference>